<proteinExistence type="inferred from homology"/>
<organism evidence="4 5">
    <name type="scientific">Micromonospora nigra</name>
    <dbReference type="NCBI Taxonomy" id="145857"/>
    <lineage>
        <taxon>Bacteria</taxon>
        <taxon>Bacillati</taxon>
        <taxon>Actinomycetota</taxon>
        <taxon>Actinomycetes</taxon>
        <taxon>Micromonosporales</taxon>
        <taxon>Micromonosporaceae</taxon>
        <taxon>Micromonospora</taxon>
    </lineage>
</organism>
<accession>A0A1C6SS33</accession>
<dbReference type="Pfam" id="PF01547">
    <property type="entry name" value="SBP_bac_1"/>
    <property type="match status" value="1"/>
</dbReference>
<dbReference type="AlphaFoldDB" id="A0A1C6SS33"/>
<protein>
    <submittedName>
        <fullName evidence="4">Alpha-glucoside transport system substrate-binding protein</fullName>
    </submittedName>
</protein>
<dbReference type="Gene3D" id="3.40.190.10">
    <property type="entry name" value="Periplasmic binding protein-like II"/>
    <property type="match status" value="2"/>
</dbReference>
<dbReference type="SUPFAM" id="SSF53850">
    <property type="entry name" value="Periplasmic binding protein-like II"/>
    <property type="match status" value="1"/>
</dbReference>
<comment type="similarity">
    <text evidence="1">Belongs to the bacterial solute-binding protein 1 family.</text>
</comment>
<sequence length="458" mass="49634">MTLRRGSARTALTLVTALLAGAGPVGCSRAEPAGPVIVFGSWTGDEEAVFRTVLHRFELKTGIRAEYQGHRDVSQVLQAGIERQRPPDVAVVPRLNDLQRYVNEDTLRPLDGIAGLTDDAGAAPQLIRVAPRSGPAGEPVGPKQVYAVAIATHLKSVFWYDPARLAELGQSGPPLTWEALVAQSRAIEARGRVAWCLGLSSPPVSGWPGTDWIEDILLHQWGQQVYEQWTRGDLKWDSPEVQRSWRAWGELLGLRSSRDLARTGLFSTWVEAGSGLFTSPAGCHLDHQGSFAIHSYRSLPGVAAPGRFDFFPTPPVGSSDTSSLQEVSDDVAAMFRDSSPARELMAYLASQEAQEIWRRSSGGLHFSRRGPADAPSTPVIDKVAARLGTGTLCRDGSDLMPAAMATAFERAVLVYVQQPDRLDALLKELDAVSSAVPRAEWMDLGCDRAAPVTRRQGT</sequence>
<keyword evidence="5" id="KW-1185">Reference proteome</keyword>
<evidence type="ECO:0000313" key="4">
    <source>
        <dbReference type="EMBL" id="SCL32308.1"/>
    </source>
</evidence>
<evidence type="ECO:0000313" key="5">
    <source>
        <dbReference type="Proteomes" id="UP000199699"/>
    </source>
</evidence>
<name>A0A1C6SS33_9ACTN</name>
<dbReference type="RefSeq" id="WP_091086323.1">
    <property type="nucleotide sequence ID" value="NZ_FMHT01000003.1"/>
</dbReference>
<feature type="chain" id="PRO_5038967025" evidence="3">
    <location>
        <begin position="23"/>
        <end position="458"/>
    </location>
</feature>
<dbReference type="EMBL" id="FMHT01000003">
    <property type="protein sequence ID" value="SCL32308.1"/>
    <property type="molecule type" value="Genomic_DNA"/>
</dbReference>
<reference evidence="4 5" key="1">
    <citation type="submission" date="2016-06" db="EMBL/GenBank/DDBJ databases">
        <authorList>
            <person name="Kjaerup R.B."/>
            <person name="Dalgaard T.S."/>
            <person name="Juul-Madsen H.R."/>
        </authorList>
    </citation>
    <scope>NUCLEOTIDE SEQUENCE [LARGE SCALE GENOMIC DNA]</scope>
    <source>
        <strain evidence="4 5">DSM 43818</strain>
    </source>
</reference>
<dbReference type="InterPro" id="IPR050490">
    <property type="entry name" value="Bact_solute-bd_prot1"/>
</dbReference>
<evidence type="ECO:0000256" key="1">
    <source>
        <dbReference type="ARBA" id="ARBA00008520"/>
    </source>
</evidence>
<feature type="signal peptide" evidence="3">
    <location>
        <begin position="1"/>
        <end position="22"/>
    </location>
</feature>
<keyword evidence="3" id="KW-0732">Signal</keyword>
<evidence type="ECO:0000256" key="3">
    <source>
        <dbReference type="SAM" id="SignalP"/>
    </source>
</evidence>
<gene>
    <name evidence="4" type="ORF">GA0070616_4432</name>
</gene>
<evidence type="ECO:0000256" key="2">
    <source>
        <dbReference type="ARBA" id="ARBA00022448"/>
    </source>
</evidence>
<dbReference type="PANTHER" id="PTHR43649">
    <property type="entry name" value="ARABINOSE-BINDING PROTEIN-RELATED"/>
    <property type="match status" value="1"/>
</dbReference>
<dbReference type="PANTHER" id="PTHR43649:SF29">
    <property type="entry name" value="OSMOPROTECTIVE COMPOUNDS-BINDING PROTEIN GGTB"/>
    <property type="match status" value="1"/>
</dbReference>
<dbReference type="InterPro" id="IPR006059">
    <property type="entry name" value="SBP"/>
</dbReference>
<dbReference type="STRING" id="145857.GA0070616_4432"/>
<keyword evidence="2" id="KW-0813">Transport</keyword>
<dbReference type="Proteomes" id="UP000199699">
    <property type="component" value="Unassembled WGS sequence"/>
</dbReference>